<proteinExistence type="predicted"/>
<evidence type="ECO:0000313" key="2">
    <source>
        <dbReference type="Proteomes" id="UP000034189"/>
    </source>
</evidence>
<dbReference type="PATRIC" id="fig|1333534.5.peg.3644"/>
<dbReference type="HOGENOM" id="CLU_054561_1_0_9"/>
<dbReference type="SUPFAM" id="SSF53448">
    <property type="entry name" value="Nucleotide-diphospho-sugar transferases"/>
    <property type="match status" value="1"/>
</dbReference>
<dbReference type="EMBL" id="CP011114">
    <property type="protein sequence ID" value="AKG35973.1"/>
    <property type="molecule type" value="Genomic_DNA"/>
</dbReference>
<dbReference type="Proteomes" id="UP000034189">
    <property type="component" value="Chromosome"/>
</dbReference>
<dbReference type="OrthoDB" id="186344at2"/>
<evidence type="ECO:0000313" key="1">
    <source>
        <dbReference type="EMBL" id="AKG35973.1"/>
    </source>
</evidence>
<dbReference type="InterPro" id="IPR029044">
    <property type="entry name" value="Nucleotide-diphossugar_trans"/>
</dbReference>
<sequence>MIICSVTCADNLHEAKMMARAAKYHMPYARVVICLMERTIHPAAYNVPWFDEVILAKDLGIPRFEGSVFKYSLLEGVTSIKPAFLRLLFDRHPEEMNVVFMDTDIIAYAPYDDLLAALEHHDILLSPHRIEPNGEPLGYLHHGIFNTGFLALRRSEETMRFLEWWGQRLYSYCYYDAPFFVDQKWVDLAPALFNVKVWKHPGYNVAAWNLHERYRKIVREENGRYWLENNIPFVCYHYSGLHGMLQYCMNKWIPDRENPLYQLLQLYLEEMDTMGKEELSKVPWSYDYYLDGSPVTAEERKAYGSDIQAFESGRDPFLSRYGSREGDGGI</sequence>
<dbReference type="AlphaFoldDB" id="A0A0F7FBE8"/>
<gene>
    <name evidence="1" type="ORF">VK70_16550</name>
</gene>
<name>A0A0F7FBE8_PAEDU</name>
<evidence type="ECO:0008006" key="3">
    <source>
        <dbReference type="Google" id="ProtNLM"/>
    </source>
</evidence>
<protein>
    <recommendedName>
        <fullName evidence="3">Glycosyl transferase</fullName>
    </recommendedName>
</protein>
<organism evidence="1 2">
    <name type="scientific">Paenibacillus durus ATCC 35681</name>
    <dbReference type="NCBI Taxonomy" id="1333534"/>
    <lineage>
        <taxon>Bacteria</taxon>
        <taxon>Bacillati</taxon>
        <taxon>Bacillota</taxon>
        <taxon>Bacilli</taxon>
        <taxon>Bacillales</taxon>
        <taxon>Paenibacillaceae</taxon>
        <taxon>Paenibacillus</taxon>
    </lineage>
</organism>
<reference evidence="1 2" key="2">
    <citation type="journal article" date="2016" name="Genome Announc.">
        <title>Genome Sequence of a Gram-Positive Diazotroph, Paenibacillus durus Type Strain ATCC 35681.</title>
        <authorList>
            <person name="Halim M.A."/>
            <person name="Rahman A.Y."/>
            <person name="Sim K.S."/>
            <person name="Yam H.C."/>
            <person name="Rahim A.A."/>
            <person name="Ghazali A.H."/>
            <person name="Najimudin N."/>
        </authorList>
    </citation>
    <scope>NUCLEOTIDE SEQUENCE [LARGE SCALE GENOMIC DNA]</scope>
    <source>
        <strain evidence="1 2">ATCC 35681</strain>
    </source>
</reference>
<dbReference type="Gene3D" id="3.90.550.10">
    <property type="entry name" value="Spore Coat Polysaccharide Biosynthesis Protein SpsA, Chain A"/>
    <property type="match status" value="1"/>
</dbReference>
<accession>A0A0F7FBE8</accession>
<reference evidence="1 2" key="1">
    <citation type="submission" date="2015-03" db="EMBL/GenBank/DDBJ databases">
        <authorList>
            <person name="Abdul Halim M."/>
        </authorList>
    </citation>
    <scope>NUCLEOTIDE SEQUENCE [LARGE SCALE GENOMIC DNA]</scope>
    <source>
        <strain evidence="1 2">ATCC 35681</strain>
    </source>
</reference>
<dbReference type="RefSeq" id="WP_025698600.1">
    <property type="nucleotide sequence ID" value="NZ_ASQQ01000611.1"/>
</dbReference>